<dbReference type="OrthoDB" id="5104607at2759"/>
<organism evidence="2 3">
    <name type="scientific">Clohesyomyces aquaticus</name>
    <dbReference type="NCBI Taxonomy" id="1231657"/>
    <lineage>
        <taxon>Eukaryota</taxon>
        <taxon>Fungi</taxon>
        <taxon>Dikarya</taxon>
        <taxon>Ascomycota</taxon>
        <taxon>Pezizomycotina</taxon>
        <taxon>Dothideomycetes</taxon>
        <taxon>Pleosporomycetidae</taxon>
        <taxon>Pleosporales</taxon>
        <taxon>Lindgomycetaceae</taxon>
        <taxon>Clohesyomyces</taxon>
    </lineage>
</organism>
<gene>
    <name evidence="2" type="ORF">BCR34DRAFT_442861</name>
</gene>
<evidence type="ECO:0000256" key="1">
    <source>
        <dbReference type="SAM" id="Phobius"/>
    </source>
</evidence>
<proteinExistence type="predicted"/>
<keyword evidence="1" id="KW-0812">Transmembrane</keyword>
<feature type="non-terminal residue" evidence="2">
    <location>
        <position position="1"/>
    </location>
</feature>
<dbReference type="AlphaFoldDB" id="A0A1Y1YT34"/>
<dbReference type="Proteomes" id="UP000193144">
    <property type="component" value="Unassembled WGS sequence"/>
</dbReference>
<protein>
    <submittedName>
        <fullName evidence="2">Uncharacterized protein</fullName>
    </submittedName>
</protein>
<reference evidence="2 3" key="1">
    <citation type="submission" date="2016-07" db="EMBL/GenBank/DDBJ databases">
        <title>Pervasive Adenine N6-methylation of Active Genes in Fungi.</title>
        <authorList>
            <consortium name="DOE Joint Genome Institute"/>
            <person name="Mondo S.J."/>
            <person name="Dannebaum R.O."/>
            <person name="Kuo R.C."/>
            <person name="Labutti K."/>
            <person name="Haridas S."/>
            <person name="Kuo A."/>
            <person name="Salamov A."/>
            <person name="Ahrendt S.R."/>
            <person name="Lipzen A."/>
            <person name="Sullivan W."/>
            <person name="Andreopoulos W.B."/>
            <person name="Clum A."/>
            <person name="Lindquist E."/>
            <person name="Daum C."/>
            <person name="Ramamoorthy G.K."/>
            <person name="Gryganskyi A."/>
            <person name="Culley D."/>
            <person name="Magnuson J.K."/>
            <person name="James T.Y."/>
            <person name="O'Malley M.A."/>
            <person name="Stajich J.E."/>
            <person name="Spatafora J.W."/>
            <person name="Visel A."/>
            <person name="Grigoriev I.V."/>
        </authorList>
    </citation>
    <scope>NUCLEOTIDE SEQUENCE [LARGE SCALE GENOMIC DNA]</scope>
    <source>
        <strain evidence="2 3">CBS 115471</strain>
    </source>
</reference>
<accession>A0A1Y1YT34</accession>
<keyword evidence="1" id="KW-1133">Transmembrane helix</keyword>
<feature type="transmembrane region" description="Helical" evidence="1">
    <location>
        <begin position="6"/>
        <end position="22"/>
    </location>
</feature>
<keyword evidence="1" id="KW-0472">Membrane</keyword>
<evidence type="ECO:0000313" key="2">
    <source>
        <dbReference type="EMBL" id="ORY00735.1"/>
    </source>
</evidence>
<comment type="caution">
    <text evidence="2">The sequence shown here is derived from an EMBL/GenBank/DDBJ whole genome shotgun (WGS) entry which is preliminary data.</text>
</comment>
<evidence type="ECO:0000313" key="3">
    <source>
        <dbReference type="Proteomes" id="UP000193144"/>
    </source>
</evidence>
<sequence>RLIVIVMSSFQFPLHLYMVIALRASNKPYLAGDSENSSRFRQIVAIILIVPVLMEMFNGWTG</sequence>
<keyword evidence="3" id="KW-1185">Reference proteome</keyword>
<feature type="non-terminal residue" evidence="2">
    <location>
        <position position="62"/>
    </location>
</feature>
<dbReference type="EMBL" id="MCFA01000179">
    <property type="protein sequence ID" value="ORY00735.1"/>
    <property type="molecule type" value="Genomic_DNA"/>
</dbReference>
<name>A0A1Y1YT34_9PLEO</name>
<feature type="transmembrane region" description="Helical" evidence="1">
    <location>
        <begin position="43"/>
        <end position="60"/>
    </location>
</feature>